<gene>
    <name evidence="4" type="primary">pcm_1</name>
    <name evidence="4" type="ORF">PHA8399_01932</name>
</gene>
<reference evidence="4 5" key="1">
    <citation type="submission" date="2015-09" db="EMBL/GenBank/DDBJ databases">
        <authorList>
            <consortium name="Swine Surveillance"/>
        </authorList>
    </citation>
    <scope>NUCLEOTIDE SEQUENCE [LARGE SCALE GENOMIC DNA]</scope>
    <source>
        <strain evidence="4 5">CECT 8399</strain>
    </source>
</reference>
<dbReference type="AlphaFoldDB" id="A0A0P1H9A1"/>
<dbReference type="PANTHER" id="PTHR11579">
    <property type="entry name" value="PROTEIN-L-ISOASPARTATE O-METHYLTRANSFERASE"/>
    <property type="match status" value="1"/>
</dbReference>
<dbReference type="PANTHER" id="PTHR11579:SF18">
    <property type="entry name" value="PROTEIN-L-ISOASPARTATE O-METHYLTRANSFERASE"/>
    <property type="match status" value="1"/>
</dbReference>
<dbReference type="CDD" id="cd02440">
    <property type="entry name" value="AdoMet_MTases"/>
    <property type="match status" value="1"/>
</dbReference>
<dbReference type="GO" id="GO:0032259">
    <property type="term" value="P:methylation"/>
    <property type="evidence" value="ECO:0007669"/>
    <property type="project" value="UniProtKB-KW"/>
</dbReference>
<dbReference type="SUPFAM" id="SSF53335">
    <property type="entry name" value="S-adenosyl-L-methionine-dependent methyltransferases"/>
    <property type="match status" value="1"/>
</dbReference>
<dbReference type="GO" id="GO:0005737">
    <property type="term" value="C:cytoplasm"/>
    <property type="evidence" value="ECO:0007669"/>
    <property type="project" value="TreeGrafter"/>
</dbReference>
<dbReference type="InterPro" id="IPR029063">
    <property type="entry name" value="SAM-dependent_MTases_sf"/>
</dbReference>
<dbReference type="Gene3D" id="3.40.50.150">
    <property type="entry name" value="Vaccinia Virus protein VP39"/>
    <property type="match status" value="1"/>
</dbReference>
<evidence type="ECO:0000256" key="3">
    <source>
        <dbReference type="ARBA" id="ARBA00030757"/>
    </source>
</evidence>
<dbReference type="RefSeq" id="WP_058285927.1">
    <property type="nucleotide sequence ID" value="NZ_CYSR01000021.1"/>
</dbReference>
<evidence type="ECO:0000256" key="2">
    <source>
        <dbReference type="ARBA" id="ARBA00013346"/>
    </source>
</evidence>
<sequence>MPDFAERRRMMVDTQIRPSDVTKYPIIEAMLAVPREQFVPAAQREAAYADQNVSLGGSRVLLEPRTLAKMLDALDIQKDELVLDVACGLGYSTAVAARVAQMVIGVEEDEDLAEDAQTLLSETGADNAIVHTGPLAEGAAEHGPYDVILVQGGAEELPAPLLAQLKDGGRIAALMMTGALGEVKIGYKSGGGISWRFDFNAAAPVLPGFAAAHEFAL</sequence>
<dbReference type="InterPro" id="IPR000682">
    <property type="entry name" value="PCMT"/>
</dbReference>
<keyword evidence="4" id="KW-0808">Transferase</keyword>
<keyword evidence="4" id="KW-0489">Methyltransferase</keyword>
<proteinExistence type="inferred from homology"/>
<evidence type="ECO:0000313" key="5">
    <source>
        <dbReference type="Proteomes" id="UP000051326"/>
    </source>
</evidence>
<comment type="similarity">
    <text evidence="1">Belongs to the methyltransferase superfamily. L-isoaspartyl/D-aspartyl protein methyltransferase family.</text>
</comment>
<organism evidence="4 5">
    <name type="scientific">Leisingera aquaemixtae</name>
    <dbReference type="NCBI Taxonomy" id="1396826"/>
    <lineage>
        <taxon>Bacteria</taxon>
        <taxon>Pseudomonadati</taxon>
        <taxon>Pseudomonadota</taxon>
        <taxon>Alphaproteobacteria</taxon>
        <taxon>Rhodobacterales</taxon>
        <taxon>Roseobacteraceae</taxon>
        <taxon>Leisingera</taxon>
    </lineage>
</organism>
<dbReference type="STRING" id="1396826.PHA8399_01932"/>
<dbReference type="EMBL" id="CYSR01000021">
    <property type="protein sequence ID" value="CUH99806.1"/>
    <property type="molecule type" value="Genomic_DNA"/>
</dbReference>
<dbReference type="Pfam" id="PF01135">
    <property type="entry name" value="PCMT"/>
    <property type="match status" value="1"/>
</dbReference>
<dbReference type="GO" id="GO:0004719">
    <property type="term" value="F:protein-L-isoaspartate (D-aspartate) O-methyltransferase activity"/>
    <property type="evidence" value="ECO:0007669"/>
    <property type="project" value="InterPro"/>
</dbReference>
<evidence type="ECO:0000256" key="1">
    <source>
        <dbReference type="ARBA" id="ARBA00005369"/>
    </source>
</evidence>
<accession>A0A0P1H9A1</accession>
<name>A0A0P1H9A1_9RHOB</name>
<evidence type="ECO:0000313" key="4">
    <source>
        <dbReference type="EMBL" id="CUH99806.1"/>
    </source>
</evidence>
<dbReference type="Proteomes" id="UP000051326">
    <property type="component" value="Unassembled WGS sequence"/>
</dbReference>
<protein>
    <recommendedName>
        <fullName evidence="2">Protein-L-isoaspartate O-methyltransferase</fullName>
    </recommendedName>
    <alternativeName>
        <fullName evidence="3">Protein L-isoaspartyl methyltransferase</fullName>
    </alternativeName>
</protein>